<keyword evidence="4" id="KW-0378">Hydrolase</keyword>
<dbReference type="InterPro" id="IPR038718">
    <property type="entry name" value="SNF2-like_sf"/>
</dbReference>
<feature type="region of interest" description="Disordered" evidence="9">
    <location>
        <begin position="681"/>
        <end position="705"/>
    </location>
</feature>
<feature type="compositionally biased region" description="Basic and acidic residues" evidence="9">
    <location>
        <begin position="688"/>
        <end position="699"/>
    </location>
</feature>
<dbReference type="CDD" id="cd18793">
    <property type="entry name" value="SF2_C_SNF"/>
    <property type="match status" value="1"/>
</dbReference>
<feature type="domain" description="SAM" evidence="10">
    <location>
        <begin position="18"/>
        <end position="98"/>
    </location>
</feature>
<dbReference type="PROSITE" id="PS51194">
    <property type="entry name" value="HELICASE_CTER"/>
    <property type="match status" value="1"/>
</dbReference>
<dbReference type="PROSITE" id="PS51192">
    <property type="entry name" value="HELICASE_ATP_BIND_1"/>
    <property type="match status" value="1"/>
</dbReference>
<keyword evidence="8" id="KW-0539">Nucleus</keyword>
<dbReference type="VEuPathDB" id="FungiDB:CPC735_025840"/>
<organism evidence="13 14">
    <name type="scientific">Coccidioides posadasii (strain C735)</name>
    <name type="common">Valley fever fungus</name>
    <dbReference type="NCBI Taxonomy" id="222929"/>
    <lineage>
        <taxon>Eukaryota</taxon>
        <taxon>Fungi</taxon>
        <taxon>Dikarya</taxon>
        <taxon>Ascomycota</taxon>
        <taxon>Pezizomycotina</taxon>
        <taxon>Eurotiomycetes</taxon>
        <taxon>Eurotiomycetidae</taxon>
        <taxon>Onygenales</taxon>
        <taxon>Onygenaceae</taxon>
        <taxon>Coccidioides</taxon>
    </lineage>
</organism>
<comment type="similarity">
    <text evidence="2">Belongs to the SNF2/RAD54 helicase family.</text>
</comment>
<evidence type="ECO:0000256" key="1">
    <source>
        <dbReference type="ARBA" id="ARBA00004123"/>
    </source>
</evidence>
<feature type="domain" description="Helicase C-terminal" evidence="12">
    <location>
        <begin position="1376"/>
        <end position="1535"/>
    </location>
</feature>
<dbReference type="PROSITE" id="PS50105">
    <property type="entry name" value="SAM_DOMAIN"/>
    <property type="match status" value="1"/>
</dbReference>
<dbReference type="GO" id="GO:0016887">
    <property type="term" value="F:ATP hydrolysis activity"/>
    <property type="evidence" value="ECO:0007669"/>
    <property type="project" value="InterPro"/>
</dbReference>
<keyword evidence="7" id="KW-0238">DNA-binding</keyword>
<evidence type="ECO:0000256" key="2">
    <source>
        <dbReference type="ARBA" id="ARBA00007025"/>
    </source>
</evidence>
<gene>
    <name evidence="13" type="ORF">CPC735_025840</name>
</gene>
<protein>
    <submittedName>
        <fullName evidence="13">SNF2 family N-terminal domain containing protein</fullName>
    </submittedName>
</protein>
<dbReference type="KEGG" id="cpw:9694888"/>
<evidence type="ECO:0000259" key="12">
    <source>
        <dbReference type="PROSITE" id="PS51194"/>
    </source>
</evidence>
<dbReference type="GO" id="GO:0003677">
    <property type="term" value="F:DNA binding"/>
    <property type="evidence" value="ECO:0007669"/>
    <property type="project" value="UniProtKB-KW"/>
</dbReference>
<dbReference type="PANTHER" id="PTHR45797:SF1">
    <property type="entry name" value="HELICASE ARIP4"/>
    <property type="match status" value="1"/>
</dbReference>
<keyword evidence="6" id="KW-0067">ATP-binding</keyword>
<dbReference type="CDD" id="cd18007">
    <property type="entry name" value="DEXHc_ATRX-like"/>
    <property type="match status" value="1"/>
</dbReference>
<feature type="compositionally biased region" description="Polar residues" evidence="9">
    <location>
        <begin position="1951"/>
        <end position="1979"/>
    </location>
</feature>
<dbReference type="Pfam" id="PF24580">
    <property type="entry name" value="DUF7607"/>
    <property type="match status" value="1"/>
</dbReference>
<dbReference type="SUPFAM" id="SSF52540">
    <property type="entry name" value="P-loop containing nucleoside triphosphate hydrolases"/>
    <property type="match status" value="2"/>
</dbReference>
<evidence type="ECO:0000256" key="4">
    <source>
        <dbReference type="ARBA" id="ARBA00022801"/>
    </source>
</evidence>
<evidence type="ECO:0000256" key="9">
    <source>
        <dbReference type="SAM" id="MobiDB-lite"/>
    </source>
</evidence>
<feature type="compositionally biased region" description="Polar residues" evidence="9">
    <location>
        <begin position="902"/>
        <end position="913"/>
    </location>
</feature>
<dbReference type="Gene3D" id="3.40.50.10810">
    <property type="entry name" value="Tandem AAA-ATPase domain"/>
    <property type="match status" value="1"/>
</dbReference>
<proteinExistence type="inferred from homology"/>
<feature type="region of interest" description="Disordered" evidence="9">
    <location>
        <begin position="116"/>
        <end position="161"/>
    </location>
</feature>
<dbReference type="HOGENOM" id="CLU_001161_1_0_1"/>
<dbReference type="GO" id="GO:0005524">
    <property type="term" value="F:ATP binding"/>
    <property type="evidence" value="ECO:0007669"/>
    <property type="project" value="UniProtKB-KW"/>
</dbReference>
<feature type="region of interest" description="Disordered" evidence="9">
    <location>
        <begin position="1807"/>
        <end position="2054"/>
    </location>
</feature>
<dbReference type="Pfam" id="PF00271">
    <property type="entry name" value="Helicase_C"/>
    <property type="match status" value="1"/>
</dbReference>
<dbReference type="InterPro" id="IPR027417">
    <property type="entry name" value="P-loop_NTPase"/>
</dbReference>
<feature type="compositionally biased region" description="Polar residues" evidence="9">
    <location>
        <begin position="208"/>
        <end position="217"/>
    </location>
</feature>
<feature type="domain" description="Helicase ATP-binding" evidence="11">
    <location>
        <begin position="979"/>
        <end position="1186"/>
    </location>
</feature>
<feature type="region of interest" description="Disordered" evidence="9">
    <location>
        <begin position="1656"/>
        <end position="1785"/>
    </location>
</feature>
<dbReference type="InterPro" id="IPR049730">
    <property type="entry name" value="SNF2/RAD54-like_C"/>
</dbReference>
<evidence type="ECO:0000313" key="14">
    <source>
        <dbReference type="Proteomes" id="UP000009084"/>
    </source>
</evidence>
<feature type="compositionally biased region" description="Polar residues" evidence="9">
    <location>
        <begin position="121"/>
        <end position="139"/>
    </location>
</feature>
<feature type="region of interest" description="Disordered" evidence="9">
    <location>
        <begin position="851"/>
        <end position="922"/>
    </location>
</feature>
<dbReference type="InterPro" id="IPR001650">
    <property type="entry name" value="Helicase_C-like"/>
</dbReference>
<dbReference type="SMART" id="SM00487">
    <property type="entry name" value="DEXDc"/>
    <property type="match status" value="1"/>
</dbReference>
<dbReference type="InterPro" id="IPR014001">
    <property type="entry name" value="Helicase_ATP-bd"/>
</dbReference>
<feature type="compositionally biased region" description="Polar residues" evidence="9">
    <location>
        <begin position="1807"/>
        <end position="1817"/>
    </location>
</feature>
<keyword evidence="3" id="KW-0547">Nucleotide-binding</keyword>
<dbReference type="Gene3D" id="3.40.50.300">
    <property type="entry name" value="P-loop containing nucleotide triphosphate hydrolases"/>
    <property type="match status" value="1"/>
</dbReference>
<dbReference type="EMBL" id="ACFW01000025">
    <property type="protein sequence ID" value="EER27248.1"/>
    <property type="molecule type" value="Genomic_DNA"/>
</dbReference>
<feature type="compositionally biased region" description="Acidic residues" evidence="9">
    <location>
        <begin position="558"/>
        <end position="584"/>
    </location>
</feature>
<evidence type="ECO:0000259" key="11">
    <source>
        <dbReference type="PROSITE" id="PS51192"/>
    </source>
</evidence>
<feature type="region of interest" description="Disordered" evidence="9">
    <location>
        <begin position="539"/>
        <end position="646"/>
    </location>
</feature>
<reference evidence="13 14" key="1">
    <citation type="journal article" date="2009" name="Genome Res.">
        <title>Comparative genomic analyses of the human fungal pathogens Coccidioides and their relatives.</title>
        <authorList>
            <person name="Sharpton T.J."/>
            <person name="Stajich J.E."/>
            <person name="Rounsley S.D."/>
            <person name="Gardner M.J."/>
            <person name="Wortman J.R."/>
            <person name="Jordar V.S."/>
            <person name="Maiti R."/>
            <person name="Kodira C.D."/>
            <person name="Neafsey D.E."/>
            <person name="Zeng Q."/>
            <person name="Hung C.-Y."/>
            <person name="McMahan C."/>
            <person name="Muszewska A."/>
            <person name="Grynberg M."/>
            <person name="Mandel M.A."/>
            <person name="Kellner E.M."/>
            <person name="Barker B.M."/>
            <person name="Galgiani J.N."/>
            <person name="Orbach M.J."/>
            <person name="Kirkland T.N."/>
            <person name="Cole G.T."/>
            <person name="Henn M.R."/>
            <person name="Birren B.W."/>
            <person name="Taylor J.W."/>
        </authorList>
    </citation>
    <scope>NUCLEOTIDE SEQUENCE [LARGE SCALE GENOMIC DNA]</scope>
    <source>
        <strain evidence="14">C735</strain>
    </source>
</reference>
<dbReference type="Proteomes" id="UP000009084">
    <property type="component" value="Unassembled WGS sequence"/>
</dbReference>
<name>C5P748_COCP7</name>
<feature type="region of interest" description="Disordered" evidence="9">
    <location>
        <begin position="193"/>
        <end position="218"/>
    </location>
</feature>
<dbReference type="SUPFAM" id="SSF47769">
    <property type="entry name" value="SAM/Pointed domain"/>
    <property type="match status" value="1"/>
</dbReference>
<evidence type="ECO:0000256" key="3">
    <source>
        <dbReference type="ARBA" id="ARBA00022741"/>
    </source>
</evidence>
<dbReference type="GO" id="GO:0004386">
    <property type="term" value="F:helicase activity"/>
    <property type="evidence" value="ECO:0007669"/>
    <property type="project" value="UniProtKB-KW"/>
</dbReference>
<dbReference type="SMART" id="SM00490">
    <property type="entry name" value="HELICc"/>
    <property type="match status" value="1"/>
</dbReference>
<feature type="compositionally biased region" description="Polar residues" evidence="9">
    <location>
        <begin position="1703"/>
        <end position="1729"/>
    </location>
</feature>
<feature type="compositionally biased region" description="Polar residues" evidence="9">
    <location>
        <begin position="1753"/>
        <end position="1764"/>
    </location>
</feature>
<feature type="compositionally biased region" description="Basic residues" evidence="9">
    <location>
        <begin position="892"/>
        <end position="901"/>
    </location>
</feature>
<dbReference type="Gene3D" id="1.10.150.50">
    <property type="entry name" value="Transcription Factor, Ets-1"/>
    <property type="match status" value="1"/>
</dbReference>
<dbReference type="GO" id="GO:0005634">
    <property type="term" value="C:nucleus"/>
    <property type="evidence" value="ECO:0007669"/>
    <property type="project" value="UniProtKB-SubCell"/>
</dbReference>
<dbReference type="InterPro" id="IPR001660">
    <property type="entry name" value="SAM"/>
</dbReference>
<evidence type="ECO:0000256" key="8">
    <source>
        <dbReference type="ARBA" id="ARBA00023242"/>
    </source>
</evidence>
<dbReference type="Pfam" id="PF00176">
    <property type="entry name" value="SNF2-rel_dom"/>
    <property type="match status" value="1"/>
</dbReference>
<evidence type="ECO:0000256" key="6">
    <source>
        <dbReference type="ARBA" id="ARBA00022840"/>
    </source>
</evidence>
<dbReference type="InterPro" id="IPR044574">
    <property type="entry name" value="ARIP4-like"/>
</dbReference>
<dbReference type="InterPro" id="IPR056026">
    <property type="entry name" value="DUF7607"/>
</dbReference>
<feature type="compositionally biased region" description="Low complexity" evidence="9">
    <location>
        <begin position="151"/>
        <end position="161"/>
    </location>
</feature>
<evidence type="ECO:0000256" key="7">
    <source>
        <dbReference type="ARBA" id="ARBA00023125"/>
    </source>
</evidence>
<dbReference type="InterPro" id="IPR013761">
    <property type="entry name" value="SAM/pointed_sf"/>
</dbReference>
<dbReference type="PANTHER" id="PTHR45797">
    <property type="entry name" value="RAD54-LIKE"/>
    <property type="match status" value="1"/>
</dbReference>
<feature type="region of interest" description="Disordered" evidence="9">
    <location>
        <begin position="1323"/>
        <end position="1343"/>
    </location>
</feature>
<dbReference type="InterPro" id="IPR000330">
    <property type="entry name" value="SNF2_N"/>
</dbReference>
<feature type="compositionally biased region" description="Polar residues" evidence="9">
    <location>
        <begin position="1829"/>
        <end position="1843"/>
    </location>
</feature>
<evidence type="ECO:0000259" key="10">
    <source>
        <dbReference type="PROSITE" id="PS50105"/>
    </source>
</evidence>
<evidence type="ECO:0000313" key="13">
    <source>
        <dbReference type="EMBL" id="EER27248.1"/>
    </source>
</evidence>
<evidence type="ECO:0000256" key="5">
    <source>
        <dbReference type="ARBA" id="ARBA00022806"/>
    </source>
</evidence>
<accession>C5P748</accession>
<comment type="subcellular location">
    <subcellularLocation>
        <location evidence="1">Nucleus</location>
    </subcellularLocation>
</comment>
<keyword evidence="5" id="KW-0347">Helicase</keyword>
<dbReference type="OrthoDB" id="2020972at2759"/>
<comment type="caution">
    <text evidence="13">The sequence shown here is derived from an EMBL/GenBank/DDBJ whole genome shotgun (WGS) entry which is preliminary data.</text>
</comment>
<feature type="compositionally biased region" description="Pro residues" evidence="9">
    <location>
        <begin position="1688"/>
        <end position="1701"/>
    </location>
</feature>
<feature type="compositionally biased region" description="Low complexity" evidence="9">
    <location>
        <begin position="1891"/>
        <end position="1931"/>
    </location>
</feature>
<sequence>MGFIMEKNPLENKDPFDWSIDEVVAYLCRASFDSWSHSKIPPPRPAPEILEKALRENDVTGYVLLTEINKQTLSEEFGLKSLGQRATIVRAVKYLQGTSPKYNEYVGQLSSADIIPDPHASSGNPTQLCPSRYDQQTPSVARPTTHPQRHSLPATPSTLTSLQPSTSVFVEASTHNAENTFFQPVSYEVADHIPISKESHPPSRSKVRSLSTLNDSEANTRHDEHYIIDKNGKKRRKLNLSALTTQQSESQQLQRRYFDHRKMSISGVFYPDNTINEDESGEDTFCIMAPDSLPTGNRLFVNQKMQYYLRQRPQYLKTKTGKPAIAVFPYRGSSAVQGDSQFFSLFVKNGKKVNVTRENMFDWPEFDLGSDRLHYLLAKYPPRGEQDALPAYGDSASEGDYDSETWNEIQEEIEQKKDSSKRSTDLSPAAVDAIIDVCIADYISKWHLKKRPIEERKARRLWRRARAKRTRLADIKAASSEIAHLDHRLKEIRKAIKMSPWSQAKDVQLQCQTMEQTVFQREFQKWTITVLETEKCPPRIASSSKASRPRPPRHIQLPDDEESLGSDTEDSGNDTDDFVVPDDEPPGHGQRPADALLSSSPCPTIEPSDDQDTVSPRKQVRFRGDGRGHAGNTVAGRVEGSSSLPSSRNLVGVEIVDLTRSDNENGSNINTSRERIAVHVRTPPMSSHRRDASSSRLLDDSEGSTSASISSIASTLVADLDLDHIMSLTTEQLQLHRTHLMAWYAHYMGEEDRIGLTRIFNTKSFRYLKSIVYKGLQNLLEHRTTIPGTSAKDSKLYLRMTVMYISWIVRRKIIAEKGIKKQDIEHSMRKKKTRHFLSLVADILRTYPFKKSKGQEEKDSSTEASAEMKTNLDDEPDGSPRDEDGLPNSTHTPHRKRKRAVKQSQEALDTQKSAQRRVKLQEQQQQRLLQRLGSSGVANSDPERQAVSFDEPVIYLDPHIGRLVKPHQLHGMQFMWRELIKDDKRQGCLLAHTMGLGKTMQVISFLVTIAKAANSPDPEIRKQIPDCFRESRTLILCPPSLIENWSEEFMRWLPQDPATKRSLGPVRKVLSNIQSRERLQEIAAWYTEGGILLISYDIFRSLVHNASTKRRPRPLEPNQHESVKQQLLNGPNIIIADEAHKMKNRTTGIAAAACGFKSKSRIALTGSPLANHLEEYYAMINWIAPGYLGDFVQFKAKYIEPIEAGLYVDSTRAERRESLKKLQVLKKDLDPKINRADISVLAGDLPPKVEFVITIPLTALQEEAYKLYVETLMDTGDDVASTRVWAWLAILSLLCNHPSCFMEKLLGKNIDKRAKALIQDSEYESFPEDTPATQDSSPEDTPVTQVLAPETISKLKRVFDGINDLKSTAHSHRAAMLDQIIKQSINAGDKVLIFSHSIPTLNYIEDVLKVNRWRYCRLDGTTPITNRQSATKSFNKIDSPMQVYLISTKAGGLGLNIPGANRVVIFDFAFNPTWEEQAVGRAYRFGQRKPVFVYRFIAGGTYEDIMYNKTVFKTQLSFRVVDKKNPIRYATRSKKAYLFPPKEVKQQSVTEFIGKDPKVLDKILEQPNFVRKITLTETFQREDNDNLTPEEEQAVQAELDDERLKRNDPAAWARKQSERLRQAEAMLPMEQPYMFNNNAPSSQLPPRMTMQRPTILSMGFSGPDPRPPSGDVNPNILFTAPSSSAPRYGPPNPGSGPPPLQPDTSLFATPSSQPPNSRFATFTSLSTNLPIPVRHSAPPRSPTNTTPVPPDANLSNPVHQNPLISPTSAPSTAPPTPSVANIAGSNLPNPLIHPAGASKVVTPPLSTASIANSSHPNAPQLMRPPVNEPNAQTRTSTLASTTEASREGRPPANFAAATSNVPVTPNQPPSKAATFAKTSTPLRPANPPAVTTTTQSASNTSTSSMPGIPSKPTNPSTNSPSIPALSSSQSSINVGISAKPIAHPAKPPNTPATTSTQSPSNVATPTRANAPLESSTDSPANLRGAPAATPSNDPDFAKSDVPSNPSSHSPKKSRPVGFDGADERERESGDDSDLVDNSPKTPTMEEESTRCATQ</sequence>